<accession>A0A918BX32</accession>
<sequence>MTRYTVSHIFGVALHFPHRFAVTSTQGNVGEIGRAQTPAKAERLRLALEVLESYERGELIERALIDHGALAAASD</sequence>
<organism evidence="1 2">
    <name type="scientific">Deinococcus ruber</name>
    <dbReference type="NCBI Taxonomy" id="1848197"/>
    <lineage>
        <taxon>Bacteria</taxon>
        <taxon>Thermotogati</taxon>
        <taxon>Deinococcota</taxon>
        <taxon>Deinococci</taxon>
        <taxon>Deinococcales</taxon>
        <taxon>Deinococcaceae</taxon>
        <taxon>Deinococcus</taxon>
    </lineage>
</organism>
<evidence type="ECO:0000313" key="1">
    <source>
        <dbReference type="EMBL" id="GGQ97110.1"/>
    </source>
</evidence>
<name>A0A918BX32_9DEIO</name>
<evidence type="ECO:0000313" key="2">
    <source>
        <dbReference type="Proteomes" id="UP000603865"/>
    </source>
</evidence>
<proteinExistence type="predicted"/>
<dbReference type="AlphaFoldDB" id="A0A918BX32"/>
<keyword evidence="2" id="KW-1185">Reference proteome</keyword>
<reference evidence="1" key="1">
    <citation type="journal article" date="2014" name="Int. J. Syst. Evol. Microbiol.">
        <title>Complete genome sequence of Corynebacterium casei LMG S-19264T (=DSM 44701T), isolated from a smear-ripened cheese.</title>
        <authorList>
            <consortium name="US DOE Joint Genome Institute (JGI-PGF)"/>
            <person name="Walter F."/>
            <person name="Albersmeier A."/>
            <person name="Kalinowski J."/>
            <person name="Ruckert C."/>
        </authorList>
    </citation>
    <scope>NUCLEOTIDE SEQUENCE</scope>
    <source>
        <strain evidence="1">JCM 31311</strain>
    </source>
</reference>
<dbReference type="Proteomes" id="UP000603865">
    <property type="component" value="Unassembled WGS sequence"/>
</dbReference>
<protein>
    <submittedName>
        <fullName evidence="1">Uncharacterized protein</fullName>
    </submittedName>
</protein>
<gene>
    <name evidence="1" type="ORF">GCM10008957_06810</name>
</gene>
<dbReference type="EMBL" id="BMQL01000002">
    <property type="protein sequence ID" value="GGQ97110.1"/>
    <property type="molecule type" value="Genomic_DNA"/>
</dbReference>
<reference evidence="1" key="2">
    <citation type="submission" date="2020-09" db="EMBL/GenBank/DDBJ databases">
        <authorList>
            <person name="Sun Q."/>
            <person name="Ohkuma M."/>
        </authorList>
    </citation>
    <scope>NUCLEOTIDE SEQUENCE</scope>
    <source>
        <strain evidence="1">JCM 31311</strain>
    </source>
</reference>
<dbReference type="RefSeq" id="WP_189088103.1">
    <property type="nucleotide sequence ID" value="NZ_BMQL01000002.1"/>
</dbReference>
<comment type="caution">
    <text evidence="1">The sequence shown here is derived from an EMBL/GenBank/DDBJ whole genome shotgun (WGS) entry which is preliminary data.</text>
</comment>